<evidence type="ECO:0000259" key="3">
    <source>
        <dbReference type="Pfam" id="PF07596"/>
    </source>
</evidence>
<dbReference type="InterPro" id="IPR045584">
    <property type="entry name" value="Pilin-like"/>
</dbReference>
<dbReference type="HOGENOM" id="CLU_041661_1_1_0"/>
<dbReference type="SUPFAM" id="SSF54523">
    <property type="entry name" value="Pili subunits"/>
    <property type="match status" value="1"/>
</dbReference>
<keyword evidence="1" id="KW-0488">Methylation</keyword>
<dbReference type="PATRIC" id="fig|1303518.3.peg.1585"/>
<dbReference type="NCBIfam" id="TIGR02532">
    <property type="entry name" value="IV_pilin_GFxxxE"/>
    <property type="match status" value="1"/>
</dbReference>
<name>S0EYF8_CHTCT</name>
<keyword evidence="2" id="KW-1133">Transmembrane helix</keyword>
<dbReference type="AlphaFoldDB" id="S0EYF8"/>
<reference evidence="5" key="1">
    <citation type="submission" date="2013-03" db="EMBL/GenBank/DDBJ databases">
        <title>Genome sequence of Chthonomonas calidirosea, the first sequenced genome from the Armatimonadetes phylum (formally candidate division OP10).</title>
        <authorList>
            <person name="Lee K.C.Y."/>
            <person name="Morgan X.C."/>
            <person name="Dunfield P.F."/>
            <person name="Tamas I."/>
            <person name="Houghton K.M."/>
            <person name="Vyssotski M."/>
            <person name="Ryan J.L.J."/>
            <person name="Lagutin K."/>
            <person name="McDonald I.R."/>
            <person name="Stott M.B."/>
        </authorList>
    </citation>
    <scope>NUCLEOTIDE SEQUENCE [LARGE SCALE GENOMIC DNA]</scope>
    <source>
        <strain evidence="5">DSM 23976 / ICMP 18418 / T49</strain>
    </source>
</reference>
<dbReference type="InterPro" id="IPR012902">
    <property type="entry name" value="N_methyl_site"/>
</dbReference>
<keyword evidence="2" id="KW-0472">Membrane</keyword>
<dbReference type="GO" id="GO:0015627">
    <property type="term" value="C:type II protein secretion system complex"/>
    <property type="evidence" value="ECO:0007669"/>
    <property type="project" value="InterPro"/>
</dbReference>
<proteinExistence type="predicted"/>
<dbReference type="STRING" id="454171.CP488_02550"/>
<dbReference type="Pfam" id="PF07963">
    <property type="entry name" value="N_methyl"/>
    <property type="match status" value="1"/>
</dbReference>
<keyword evidence="5" id="KW-1185">Reference proteome</keyword>
<evidence type="ECO:0000313" key="5">
    <source>
        <dbReference type="Proteomes" id="UP000014227"/>
    </source>
</evidence>
<sequence length="304" mass="33629">MKQMFSHRHVRTKDAVRGFTLIELLVVIAIIAILAAILFPVFAQAREQARKTACLSNSKQLATAILMYGQDYDETFVPFVAFQEPLLRDNGTVYRNYSPWTALIQPYVKNKFLTVCPDEAQLSFVMSGNNRSLLYGGYGLNYGYLSRYAGSDAYGNDLWIPLKFAAVNRPAQVVLFLDSVGVDYATADHQYVWVPVGTTVDPPINCYAYANTDCDSYSIGWTGQANDYTKYYDFPGYGGASFRHNSTGYQSGVIPQGGANVAFVDGHTKYQKVGALVAGTNFQPDGSGNAKVIDTNAYEWDPSY</sequence>
<organism evidence="4 5">
    <name type="scientific">Chthonomonas calidirosea (strain DSM 23976 / ICMP 18418 / T49)</name>
    <dbReference type="NCBI Taxonomy" id="1303518"/>
    <lineage>
        <taxon>Bacteria</taxon>
        <taxon>Bacillati</taxon>
        <taxon>Armatimonadota</taxon>
        <taxon>Chthonomonadia</taxon>
        <taxon>Chthonomonadales</taxon>
        <taxon>Chthonomonadaceae</taxon>
        <taxon>Chthonomonas</taxon>
    </lineage>
</organism>
<dbReference type="PROSITE" id="PS00409">
    <property type="entry name" value="PROKAR_NTER_METHYL"/>
    <property type="match status" value="1"/>
</dbReference>
<feature type="transmembrane region" description="Helical" evidence="2">
    <location>
        <begin position="21"/>
        <end position="43"/>
    </location>
</feature>
<keyword evidence="2" id="KW-0812">Transmembrane</keyword>
<dbReference type="eggNOG" id="COG4968">
    <property type="taxonomic scope" value="Bacteria"/>
</dbReference>
<dbReference type="Gene3D" id="3.30.700.10">
    <property type="entry name" value="Glycoprotein, Type 4 Pilin"/>
    <property type="match status" value="1"/>
</dbReference>
<evidence type="ECO:0000256" key="2">
    <source>
        <dbReference type="SAM" id="Phobius"/>
    </source>
</evidence>
<dbReference type="InParanoid" id="S0EYF8"/>
<dbReference type="EMBL" id="HF951689">
    <property type="protein sequence ID" value="CCW35362.1"/>
    <property type="molecule type" value="Genomic_DNA"/>
</dbReference>
<dbReference type="Proteomes" id="UP000014227">
    <property type="component" value="Chromosome I"/>
</dbReference>
<dbReference type="InterPro" id="IPR000983">
    <property type="entry name" value="Bac_GSPG_pilin"/>
</dbReference>
<dbReference type="PRINTS" id="PR00813">
    <property type="entry name" value="BCTERIALGSPG"/>
</dbReference>
<accession>S0EYF8</accession>
<feature type="domain" description="DUF1559" evidence="3">
    <location>
        <begin position="44"/>
        <end position="108"/>
    </location>
</feature>
<dbReference type="Pfam" id="PF07596">
    <property type="entry name" value="SBP_bac_10"/>
    <property type="match status" value="1"/>
</dbReference>
<dbReference type="GO" id="GO:0015628">
    <property type="term" value="P:protein secretion by the type II secretion system"/>
    <property type="evidence" value="ECO:0007669"/>
    <property type="project" value="InterPro"/>
</dbReference>
<dbReference type="PANTHER" id="PTHR30093">
    <property type="entry name" value="GENERAL SECRETION PATHWAY PROTEIN G"/>
    <property type="match status" value="1"/>
</dbReference>
<dbReference type="KEGG" id="ccz:CCALI_01546"/>
<dbReference type="InterPro" id="IPR011453">
    <property type="entry name" value="DUF1559"/>
</dbReference>
<protein>
    <submittedName>
        <fullName evidence="4">Prepilin-type N-terminal cleavage/methylation domain</fullName>
    </submittedName>
</protein>
<evidence type="ECO:0000313" key="4">
    <source>
        <dbReference type="EMBL" id="CCW35362.1"/>
    </source>
</evidence>
<gene>
    <name evidence="4" type="ORF">CCALI_01546</name>
</gene>
<evidence type="ECO:0000256" key="1">
    <source>
        <dbReference type="ARBA" id="ARBA00022481"/>
    </source>
</evidence>
<dbReference type="RefSeq" id="WP_016482896.1">
    <property type="nucleotide sequence ID" value="NC_021487.1"/>
</dbReference>